<proteinExistence type="predicted"/>
<dbReference type="InterPro" id="IPR026001">
    <property type="entry name" value="Abi-like_C"/>
</dbReference>
<name>A0AA47JE05_VIBPH</name>
<dbReference type="Proteomes" id="UP001156560">
    <property type="component" value="Chromosome 1"/>
</dbReference>
<accession>A0AA47JE05</accession>
<dbReference type="Pfam" id="PF14355">
    <property type="entry name" value="Abi_C"/>
    <property type="match status" value="1"/>
</dbReference>
<evidence type="ECO:0000313" key="2">
    <source>
        <dbReference type="EMBL" id="WAT89078.1"/>
    </source>
</evidence>
<feature type="domain" description="Abortive infection protein-like C-terminal" evidence="1">
    <location>
        <begin position="189"/>
        <end position="269"/>
    </location>
</feature>
<organism evidence="2 3">
    <name type="scientific">Vibrio parahaemolyticus</name>
    <dbReference type="NCBI Taxonomy" id="670"/>
    <lineage>
        <taxon>Bacteria</taxon>
        <taxon>Pseudomonadati</taxon>
        <taxon>Pseudomonadota</taxon>
        <taxon>Gammaproteobacteria</taxon>
        <taxon>Vibrionales</taxon>
        <taxon>Vibrionaceae</taxon>
        <taxon>Vibrio</taxon>
    </lineage>
</organism>
<sequence length="276" mass="29814">MSLPITDSCIVAVAKLIDDAQSDCKREPSHSDLSFMINKAGLKNVDPKENGQTVGKAKRLKETLYWALENSPNQGSELISLVLSHVRAVGGFREQSANFVGIDSIENAISAFDVEGFELSYDGSIRAKVLDNLSGKQLTEALLSYAQRAKKGVGDPALLAGTGKELLEATAKHVIHTKYGAHPQNANFPTLMGQAYSALQMSIPESNATPVSDNPVAEYEKAMFNMALAINRVRNREGTGHGRISVTKLSDTEGENIVQMVGVIADFLLHRLSQDS</sequence>
<dbReference type="AlphaFoldDB" id="A0AA47JE05"/>
<dbReference type="EMBL" id="CP114194">
    <property type="protein sequence ID" value="WAT89078.1"/>
    <property type="molecule type" value="Genomic_DNA"/>
</dbReference>
<protein>
    <submittedName>
        <fullName evidence="2">Abortive infection family protein</fullName>
    </submittedName>
</protein>
<reference evidence="2" key="1">
    <citation type="submission" date="2022-12" db="EMBL/GenBank/DDBJ databases">
        <title>Vibrio parahaemolyticus become highly virulent by producing novel Tc toxins.</title>
        <authorList>
            <person name="Yang F."/>
            <person name="You Y."/>
            <person name="Lai Q."/>
            <person name="Xu L."/>
            <person name="Li F."/>
        </authorList>
    </citation>
    <scope>NUCLEOTIDE SEQUENCE</scope>
    <source>
        <strain evidence="2">Vp-HL-202005</strain>
    </source>
</reference>
<dbReference type="RefSeq" id="WP_005377004.1">
    <property type="nucleotide sequence ID" value="NZ_CP114194.1"/>
</dbReference>
<evidence type="ECO:0000259" key="1">
    <source>
        <dbReference type="Pfam" id="PF14355"/>
    </source>
</evidence>
<evidence type="ECO:0000313" key="3">
    <source>
        <dbReference type="Proteomes" id="UP001156560"/>
    </source>
</evidence>
<gene>
    <name evidence="2" type="ORF">O1Q84_10540</name>
</gene>